<sequence>MLIICVLFIKKLSILDILYINNIMDIYFRPDLKVRSDTKITQDQFGEMIKKICSITLVKNKYNTYLNSEVETILDYYLDIKNKDQKDTATYFFGSLVPRDNILKRTLKLVKKDKYKVVIEERKVNNDSFFITKIGKDKKYWEYSILVYTFSGKAVTKNLFER</sequence>
<protein>
    <submittedName>
        <fullName evidence="1">Uncharacterized protein</fullName>
    </submittedName>
</protein>
<accession>A0A6C0AC74</accession>
<organism evidence="1">
    <name type="scientific">viral metagenome</name>
    <dbReference type="NCBI Taxonomy" id="1070528"/>
    <lineage>
        <taxon>unclassified sequences</taxon>
        <taxon>metagenomes</taxon>
        <taxon>organismal metagenomes</taxon>
    </lineage>
</organism>
<evidence type="ECO:0000313" key="1">
    <source>
        <dbReference type="EMBL" id="QHS77307.1"/>
    </source>
</evidence>
<dbReference type="EMBL" id="MN740544">
    <property type="protein sequence ID" value="QHS77307.1"/>
    <property type="molecule type" value="Genomic_DNA"/>
</dbReference>
<proteinExistence type="predicted"/>
<name>A0A6C0AC74_9ZZZZ</name>
<dbReference type="AlphaFoldDB" id="A0A6C0AC74"/>
<reference evidence="1" key="1">
    <citation type="journal article" date="2020" name="Nature">
        <title>Giant virus diversity and host interactions through global metagenomics.</title>
        <authorList>
            <person name="Schulz F."/>
            <person name="Roux S."/>
            <person name="Paez-Espino D."/>
            <person name="Jungbluth S."/>
            <person name="Walsh D.A."/>
            <person name="Denef V.J."/>
            <person name="McMahon K.D."/>
            <person name="Konstantinidis K.T."/>
            <person name="Eloe-Fadrosh E.A."/>
            <person name="Kyrpides N.C."/>
            <person name="Woyke T."/>
        </authorList>
    </citation>
    <scope>NUCLEOTIDE SEQUENCE</scope>
    <source>
        <strain evidence="1">GVMAG-S-1004661-13</strain>
    </source>
</reference>